<feature type="region of interest" description="Disordered" evidence="1">
    <location>
        <begin position="71"/>
        <end position="114"/>
    </location>
</feature>
<evidence type="ECO:0000256" key="1">
    <source>
        <dbReference type="SAM" id="MobiDB-lite"/>
    </source>
</evidence>
<dbReference type="RefSeq" id="WP_052022877.1">
    <property type="nucleotide sequence ID" value="NZ_AXCW01000099.1"/>
</dbReference>
<organism evidence="3 4">
    <name type="scientific">Actinotalea ferrariae CF5-4</name>
    <dbReference type="NCBI Taxonomy" id="948458"/>
    <lineage>
        <taxon>Bacteria</taxon>
        <taxon>Bacillati</taxon>
        <taxon>Actinomycetota</taxon>
        <taxon>Actinomycetes</taxon>
        <taxon>Micrococcales</taxon>
        <taxon>Cellulomonadaceae</taxon>
        <taxon>Actinotalea</taxon>
    </lineage>
</organism>
<keyword evidence="2" id="KW-0812">Transmembrane</keyword>
<gene>
    <name evidence="3" type="ORF">N866_01135</name>
</gene>
<protein>
    <submittedName>
        <fullName evidence="3">Uncharacterized protein</fullName>
    </submittedName>
</protein>
<keyword evidence="2" id="KW-0472">Membrane</keyword>
<comment type="caution">
    <text evidence="3">The sequence shown here is derived from an EMBL/GenBank/DDBJ whole genome shotgun (WGS) entry which is preliminary data.</text>
</comment>
<keyword evidence="4" id="KW-1185">Reference proteome</keyword>
<evidence type="ECO:0000313" key="3">
    <source>
        <dbReference type="EMBL" id="EYR63371.1"/>
    </source>
</evidence>
<keyword evidence="2" id="KW-1133">Transmembrane helix</keyword>
<feature type="compositionally biased region" description="Gly residues" evidence="1">
    <location>
        <begin position="88"/>
        <end position="102"/>
    </location>
</feature>
<evidence type="ECO:0000256" key="2">
    <source>
        <dbReference type="SAM" id="Phobius"/>
    </source>
</evidence>
<proteinExistence type="predicted"/>
<evidence type="ECO:0000313" key="4">
    <source>
        <dbReference type="Proteomes" id="UP000019753"/>
    </source>
</evidence>
<accession>A0A021VQG5</accession>
<dbReference type="EMBL" id="AXCW01000099">
    <property type="protein sequence ID" value="EYR63371.1"/>
    <property type="molecule type" value="Genomic_DNA"/>
</dbReference>
<dbReference type="AlphaFoldDB" id="A0A021VQG5"/>
<feature type="non-terminal residue" evidence="3">
    <location>
        <position position="114"/>
    </location>
</feature>
<feature type="transmembrane region" description="Helical" evidence="2">
    <location>
        <begin position="41"/>
        <end position="61"/>
    </location>
</feature>
<dbReference type="Proteomes" id="UP000019753">
    <property type="component" value="Unassembled WGS sequence"/>
</dbReference>
<name>A0A021VQG5_9CELL</name>
<reference evidence="3 4" key="1">
    <citation type="submission" date="2014-01" db="EMBL/GenBank/DDBJ databases">
        <title>Actinotalea ferrariae CF5-4.</title>
        <authorList>
            <person name="Chen F."/>
            <person name="Li Y."/>
            <person name="Wang G."/>
        </authorList>
    </citation>
    <scope>NUCLEOTIDE SEQUENCE [LARGE SCALE GENOMIC DNA]</scope>
    <source>
        <strain evidence="3 4">CF5-4</strain>
    </source>
</reference>
<sequence length="114" mass="11096">MSLLTGALAVATGPVLAVLTGAEDGLRPDLEPTDVTPGVVGFAVTALVVVGLIGLLLSMVVKLRKVNLGAEPAERPWAAPTGPDAEGGVDGGAAPGRPGPGGASRPEDPDGADP</sequence>